<organism evidence="1 2">
    <name type="scientific">Fusarium heterosporum</name>
    <dbReference type="NCBI Taxonomy" id="42747"/>
    <lineage>
        <taxon>Eukaryota</taxon>
        <taxon>Fungi</taxon>
        <taxon>Dikarya</taxon>
        <taxon>Ascomycota</taxon>
        <taxon>Pezizomycotina</taxon>
        <taxon>Sordariomycetes</taxon>
        <taxon>Hypocreomycetidae</taxon>
        <taxon>Hypocreales</taxon>
        <taxon>Nectriaceae</taxon>
        <taxon>Fusarium</taxon>
        <taxon>Fusarium heterosporum species complex</taxon>
    </lineage>
</organism>
<reference evidence="1 2" key="1">
    <citation type="submission" date="2020-05" db="EMBL/GenBank/DDBJ databases">
        <title>Identification and distribution of gene clusters putatively required for synthesis of sphingolipid metabolism inhibitors in phylogenetically diverse species of the filamentous fungus Fusarium.</title>
        <authorList>
            <person name="Kim H.-S."/>
            <person name="Busman M."/>
            <person name="Brown D.W."/>
            <person name="Divon H."/>
            <person name="Uhlig S."/>
            <person name="Proctor R.H."/>
        </authorList>
    </citation>
    <scope>NUCLEOTIDE SEQUENCE [LARGE SCALE GENOMIC DNA]</scope>
    <source>
        <strain evidence="1 2">NRRL 20693</strain>
    </source>
</reference>
<dbReference type="EMBL" id="JAAGWQ010000022">
    <property type="protein sequence ID" value="KAF5677918.1"/>
    <property type="molecule type" value="Genomic_DNA"/>
</dbReference>
<evidence type="ECO:0000313" key="1">
    <source>
        <dbReference type="EMBL" id="KAF5677918.1"/>
    </source>
</evidence>
<dbReference type="OrthoDB" id="194358at2759"/>
<gene>
    <name evidence="1" type="ORF">FHETE_1438</name>
</gene>
<dbReference type="InterPro" id="IPR036770">
    <property type="entry name" value="Ankyrin_rpt-contain_sf"/>
</dbReference>
<proteinExistence type="predicted"/>
<dbReference type="AlphaFoldDB" id="A0A8H5TWF3"/>
<name>A0A8H5TWF3_FUSHE</name>
<dbReference type="SUPFAM" id="SSF48403">
    <property type="entry name" value="Ankyrin repeat"/>
    <property type="match status" value="1"/>
</dbReference>
<keyword evidence="2" id="KW-1185">Reference proteome</keyword>
<evidence type="ECO:0008006" key="3">
    <source>
        <dbReference type="Google" id="ProtNLM"/>
    </source>
</evidence>
<evidence type="ECO:0000313" key="2">
    <source>
        <dbReference type="Proteomes" id="UP000567885"/>
    </source>
</evidence>
<accession>A0A8H5TWF3</accession>
<comment type="caution">
    <text evidence="1">The sequence shown here is derived from an EMBL/GenBank/DDBJ whole genome shotgun (WGS) entry which is preliminary data.</text>
</comment>
<sequence>MSTAPDNSVPTRRPAEFFDKFPNEILKLFAETMVESSNSRSLANFVLAYKPGKQLLEEVLYTKDIRRGTFDGFTVVMTHSDQDAARALSKYPVNLIRLHVNKQLTRGLPVGVATYTMLHGAAARGMHATIWKLHRLGAQYLNTPNFRPMMGQAFQVLLQACKDRSVISSEFTSLLHRLKWKPGFAVFIQNDITTFNLLTRLWNASEVGTWEYRPTVNVSGPSMFPMTLHHLAVFGDNSAAAEITSLKWSQYARVRYPHNVEASAGETKCSVLHLALKANNRPVLEYLIERCIGFQAHFVDNQGNNPLHTLLKLGMQVDSQPARAEWKKLQKVFFKASAHLRWNPIMPQTQYPFQTPLHMAMANIQDEGWAASKFMCQWIVDFVLEGEDHLKKVFGLPPGSIVLNHPDAEGYTPLSRLCKAAHDREEQPSAGVFNLIHRFMREGTVINLDTNRLFTPRVYAHSSAYLVKRNNIRRKHLALTIFCGGGRSHHAEVTGNYPNLPPTDLSNIVHTHVLRPNHPMTLPAPFSSPLLPPDQAHADHEKAIWIMDLHTRAHMAIIAPYMVAAQASASSTGQNEAQA</sequence>
<dbReference type="Gene3D" id="1.25.40.20">
    <property type="entry name" value="Ankyrin repeat-containing domain"/>
    <property type="match status" value="1"/>
</dbReference>
<dbReference type="Proteomes" id="UP000567885">
    <property type="component" value="Unassembled WGS sequence"/>
</dbReference>
<protein>
    <recommendedName>
        <fullName evidence="3">Ankyrin repeat protein</fullName>
    </recommendedName>
</protein>